<accession>A0A7D9D637</accession>
<dbReference type="EMBL" id="CACRXK020000078">
    <property type="protein sequence ID" value="CAB3977880.1"/>
    <property type="molecule type" value="Genomic_DNA"/>
</dbReference>
<reference evidence="2" key="1">
    <citation type="submission" date="2020-04" db="EMBL/GenBank/DDBJ databases">
        <authorList>
            <person name="Alioto T."/>
            <person name="Alioto T."/>
            <person name="Gomez Garrido J."/>
        </authorList>
    </citation>
    <scope>NUCLEOTIDE SEQUENCE</scope>
    <source>
        <strain evidence="2">A484AB</strain>
    </source>
</reference>
<keyword evidence="3" id="KW-1185">Reference proteome</keyword>
<evidence type="ECO:0000313" key="2">
    <source>
        <dbReference type="EMBL" id="CAB3977880.1"/>
    </source>
</evidence>
<feature type="compositionally biased region" description="Basic and acidic residues" evidence="1">
    <location>
        <begin position="120"/>
        <end position="139"/>
    </location>
</feature>
<feature type="compositionally biased region" description="Basic and acidic residues" evidence="1">
    <location>
        <begin position="10"/>
        <end position="31"/>
    </location>
</feature>
<proteinExistence type="predicted"/>
<evidence type="ECO:0000313" key="3">
    <source>
        <dbReference type="Proteomes" id="UP001152795"/>
    </source>
</evidence>
<organism evidence="2 3">
    <name type="scientific">Paramuricea clavata</name>
    <name type="common">Red gorgonian</name>
    <name type="synonym">Violescent sea-whip</name>
    <dbReference type="NCBI Taxonomy" id="317549"/>
    <lineage>
        <taxon>Eukaryota</taxon>
        <taxon>Metazoa</taxon>
        <taxon>Cnidaria</taxon>
        <taxon>Anthozoa</taxon>
        <taxon>Octocorallia</taxon>
        <taxon>Malacalcyonacea</taxon>
        <taxon>Plexauridae</taxon>
        <taxon>Paramuricea</taxon>
    </lineage>
</organism>
<evidence type="ECO:0000256" key="1">
    <source>
        <dbReference type="SAM" id="MobiDB-lite"/>
    </source>
</evidence>
<dbReference type="AlphaFoldDB" id="A0A7D9D637"/>
<gene>
    <name evidence="2" type="ORF">PACLA_8A057438</name>
</gene>
<dbReference type="Proteomes" id="UP001152795">
    <property type="component" value="Unassembled WGS sequence"/>
</dbReference>
<sequence>MSGRKRHRTASPEESRREDRHKLHRKLENRGENNSSVNETLTKVLTSMDDIKKEFVAWTTQVSAIENQLNQNSSVLQANTDEDCLSVHPPTSPSTFDKVDQLSQGNINAIEAPLAGSERPLADVRSDYGHSNVSKERPDNQVPEQSCKFFNPEDTGSKN</sequence>
<comment type="caution">
    <text evidence="2">The sequence shown here is derived from an EMBL/GenBank/DDBJ whole genome shotgun (WGS) entry which is preliminary data.</text>
</comment>
<feature type="region of interest" description="Disordered" evidence="1">
    <location>
        <begin position="86"/>
        <end position="159"/>
    </location>
</feature>
<name>A0A7D9D637_PARCT</name>
<feature type="region of interest" description="Disordered" evidence="1">
    <location>
        <begin position="1"/>
        <end position="39"/>
    </location>
</feature>
<protein>
    <submittedName>
        <fullName evidence="2">Uncharacterized protein</fullName>
    </submittedName>
</protein>